<proteinExistence type="predicted"/>
<keyword evidence="2" id="KW-1185">Reference proteome</keyword>
<gene>
    <name evidence="1" type="ORF">IE53DRAFT_407463</name>
</gene>
<organism evidence="1 2">
    <name type="scientific">Violaceomyces palustris</name>
    <dbReference type="NCBI Taxonomy" id="1673888"/>
    <lineage>
        <taxon>Eukaryota</taxon>
        <taxon>Fungi</taxon>
        <taxon>Dikarya</taxon>
        <taxon>Basidiomycota</taxon>
        <taxon>Ustilaginomycotina</taxon>
        <taxon>Ustilaginomycetes</taxon>
        <taxon>Violaceomycetales</taxon>
        <taxon>Violaceomycetaceae</taxon>
        <taxon>Violaceomyces</taxon>
    </lineage>
</organism>
<reference evidence="1 2" key="1">
    <citation type="journal article" date="2018" name="Mol. Biol. Evol.">
        <title>Broad Genomic Sampling Reveals a Smut Pathogenic Ancestry of the Fungal Clade Ustilaginomycotina.</title>
        <authorList>
            <person name="Kijpornyongpan T."/>
            <person name="Mondo S.J."/>
            <person name="Barry K."/>
            <person name="Sandor L."/>
            <person name="Lee J."/>
            <person name="Lipzen A."/>
            <person name="Pangilinan J."/>
            <person name="LaButti K."/>
            <person name="Hainaut M."/>
            <person name="Henrissat B."/>
            <person name="Grigoriev I.V."/>
            <person name="Spatafora J.W."/>
            <person name="Aime M.C."/>
        </authorList>
    </citation>
    <scope>NUCLEOTIDE SEQUENCE [LARGE SCALE GENOMIC DNA]</scope>
    <source>
        <strain evidence="1 2">SA 807</strain>
    </source>
</reference>
<dbReference type="EMBL" id="KZ820378">
    <property type="protein sequence ID" value="PWN47635.1"/>
    <property type="molecule type" value="Genomic_DNA"/>
</dbReference>
<evidence type="ECO:0000313" key="2">
    <source>
        <dbReference type="Proteomes" id="UP000245626"/>
    </source>
</evidence>
<dbReference type="Proteomes" id="UP000245626">
    <property type="component" value="Unassembled WGS sequence"/>
</dbReference>
<evidence type="ECO:0000313" key="1">
    <source>
        <dbReference type="EMBL" id="PWN47635.1"/>
    </source>
</evidence>
<protein>
    <submittedName>
        <fullName evidence="1">Calcipressin-domain-containing protein</fullName>
    </submittedName>
</protein>
<sequence length="342" mass="36279">MEWPSGGEGGEEAEEGETGEGRPIQEEEPTNTLILSNLPAEFFVPSVCSALLSLLNAYGPMVRWTPLASAGRAVVIFERSQDAEMAKRSLDRLLLPFQEVGIGEEDTEADLTPRRAGQEEVYDESSGGGGTPFLKVVYGRFTSPTETQPSSLSVPSTDKNFLISPPGSPPVGWEPIREDPPNRDTLAEDLMRALGELRDTQSHIRSHKPRFWGCGGEEGGRGETTTRNGGGPPHPPPEVILLAVSETEEDGILPGVTVQSMDAEEEGDEGSKDGRGRTPPRFSISSVKATVESMRGPTTSTGASSGSLGGQRDEGEDGEIGGGLGWGQGGKRITPTSRPPLA</sequence>
<accession>A0ACD0NP82</accession>
<name>A0ACD0NP82_9BASI</name>